<evidence type="ECO:0000313" key="3">
    <source>
        <dbReference type="Proteomes" id="UP001327560"/>
    </source>
</evidence>
<evidence type="ECO:0000256" key="1">
    <source>
        <dbReference type="SAM" id="MobiDB-lite"/>
    </source>
</evidence>
<dbReference type="EMBL" id="CP136891">
    <property type="protein sequence ID" value="WOK96901.1"/>
    <property type="molecule type" value="Genomic_DNA"/>
</dbReference>
<evidence type="ECO:0000313" key="2">
    <source>
        <dbReference type="EMBL" id="WOK96901.1"/>
    </source>
</evidence>
<name>A0AAQ3JVJ9_9LILI</name>
<proteinExistence type="predicted"/>
<reference evidence="2 3" key="1">
    <citation type="submission" date="2023-10" db="EMBL/GenBank/DDBJ databases">
        <title>Chromosome-scale genome assembly provides insights into flower coloration mechanisms of Canna indica.</title>
        <authorList>
            <person name="Li C."/>
        </authorList>
    </citation>
    <scope>NUCLEOTIDE SEQUENCE [LARGE SCALE GENOMIC DNA]</scope>
    <source>
        <tissue evidence="2">Flower</tissue>
    </source>
</reference>
<sequence length="100" mass="11141">MEDEKAIVARSPTEEALANPEAQSQISGLLIDTWQQVQEAIQSMVKMTSEIEQSSAEIMEEIEKCKESVDVRSKVLEQEKENLQKAAIAVLHIFNGPEAI</sequence>
<dbReference type="Proteomes" id="UP001327560">
    <property type="component" value="Chromosome 2"/>
</dbReference>
<dbReference type="Gene3D" id="1.20.5.170">
    <property type="match status" value="1"/>
</dbReference>
<dbReference type="PANTHER" id="PTHR36800">
    <property type="entry name" value="POLYAMINE-MODULATED FACTOR 1-BINDING PROTEIN"/>
    <property type="match status" value="1"/>
</dbReference>
<dbReference type="AlphaFoldDB" id="A0AAQ3JVJ9"/>
<accession>A0AAQ3JVJ9</accession>
<feature type="region of interest" description="Disordered" evidence="1">
    <location>
        <begin position="1"/>
        <end position="21"/>
    </location>
</feature>
<keyword evidence="3" id="KW-1185">Reference proteome</keyword>
<gene>
    <name evidence="2" type="ORF">Cni_G05609</name>
</gene>
<dbReference type="PANTHER" id="PTHR36800:SF1">
    <property type="entry name" value="POLYAMINE-MODULATED FACTOR 1-BINDING PROTEIN"/>
    <property type="match status" value="1"/>
</dbReference>
<organism evidence="2 3">
    <name type="scientific">Canna indica</name>
    <name type="common">Indian-shot</name>
    <dbReference type="NCBI Taxonomy" id="4628"/>
    <lineage>
        <taxon>Eukaryota</taxon>
        <taxon>Viridiplantae</taxon>
        <taxon>Streptophyta</taxon>
        <taxon>Embryophyta</taxon>
        <taxon>Tracheophyta</taxon>
        <taxon>Spermatophyta</taxon>
        <taxon>Magnoliopsida</taxon>
        <taxon>Liliopsida</taxon>
        <taxon>Zingiberales</taxon>
        <taxon>Cannaceae</taxon>
        <taxon>Canna</taxon>
    </lineage>
</organism>
<protein>
    <submittedName>
        <fullName evidence="2">Uncharacterized protein</fullName>
    </submittedName>
</protein>